<accession>A9FHV1</accession>
<feature type="compositionally biased region" description="Low complexity" evidence="4">
    <location>
        <begin position="26"/>
        <end position="40"/>
    </location>
</feature>
<reference evidence="6 7" key="1">
    <citation type="journal article" date="2007" name="Nat. Biotechnol.">
        <title>Complete genome sequence of the myxobacterium Sorangium cellulosum.</title>
        <authorList>
            <person name="Schneiker S."/>
            <person name="Perlova O."/>
            <person name="Kaiser O."/>
            <person name="Gerth K."/>
            <person name="Alici A."/>
            <person name="Altmeyer M.O."/>
            <person name="Bartels D."/>
            <person name="Bekel T."/>
            <person name="Beyer S."/>
            <person name="Bode E."/>
            <person name="Bode H.B."/>
            <person name="Bolten C.J."/>
            <person name="Choudhuri J.V."/>
            <person name="Doss S."/>
            <person name="Elnakady Y.A."/>
            <person name="Frank B."/>
            <person name="Gaigalat L."/>
            <person name="Goesmann A."/>
            <person name="Groeger C."/>
            <person name="Gross F."/>
            <person name="Jelsbak L."/>
            <person name="Jelsbak L."/>
            <person name="Kalinowski J."/>
            <person name="Kegler C."/>
            <person name="Knauber T."/>
            <person name="Konietzny S."/>
            <person name="Kopp M."/>
            <person name="Krause L."/>
            <person name="Krug D."/>
            <person name="Linke B."/>
            <person name="Mahmud T."/>
            <person name="Martinez-Arias R."/>
            <person name="McHardy A.C."/>
            <person name="Merai M."/>
            <person name="Meyer F."/>
            <person name="Mormann S."/>
            <person name="Munoz-Dorado J."/>
            <person name="Perez J."/>
            <person name="Pradella S."/>
            <person name="Rachid S."/>
            <person name="Raddatz G."/>
            <person name="Rosenau F."/>
            <person name="Rueckert C."/>
            <person name="Sasse F."/>
            <person name="Scharfe M."/>
            <person name="Schuster S.C."/>
            <person name="Suen G."/>
            <person name="Treuner-Lange A."/>
            <person name="Velicer G.J."/>
            <person name="Vorholter F.-J."/>
            <person name="Weissman K.J."/>
            <person name="Welch R.D."/>
            <person name="Wenzel S.C."/>
            <person name="Whitworth D.E."/>
            <person name="Wilhelm S."/>
            <person name="Wittmann C."/>
            <person name="Bloecker H."/>
            <person name="Puehler A."/>
            <person name="Mueller R."/>
        </authorList>
    </citation>
    <scope>NUCLEOTIDE SEQUENCE [LARGE SCALE GENOMIC DNA]</scope>
    <source>
        <strain evidence="7">So ce56</strain>
    </source>
</reference>
<dbReference type="Gene3D" id="3.20.20.80">
    <property type="entry name" value="Glycosidases"/>
    <property type="match status" value="1"/>
</dbReference>
<dbReference type="CAZy" id="GH5">
    <property type="family name" value="Glycoside Hydrolase Family 5"/>
</dbReference>
<dbReference type="PROSITE" id="PS51257">
    <property type="entry name" value="PROKAR_LIPOPROTEIN"/>
    <property type="match status" value="1"/>
</dbReference>
<dbReference type="RefSeq" id="WP_012240691.1">
    <property type="nucleotide sequence ID" value="NC_010162.1"/>
</dbReference>
<feature type="compositionally biased region" description="Low complexity" evidence="4">
    <location>
        <begin position="79"/>
        <end position="102"/>
    </location>
</feature>
<dbReference type="KEGG" id="scl:sce8082"/>
<feature type="compositionally biased region" description="Low complexity" evidence="4">
    <location>
        <begin position="55"/>
        <end position="68"/>
    </location>
</feature>
<protein>
    <submittedName>
        <fullName evidence="6">Mannan endo-1,4-beta-mannosidase</fullName>
        <ecNumber evidence="6">3.2.1.78</ecNumber>
    </submittedName>
</protein>
<evidence type="ECO:0000313" key="7">
    <source>
        <dbReference type="Proteomes" id="UP000002139"/>
    </source>
</evidence>
<dbReference type="GO" id="GO:0016985">
    <property type="term" value="F:mannan endo-1,4-beta-mannosidase activity"/>
    <property type="evidence" value="ECO:0007669"/>
    <property type="project" value="UniProtKB-EC"/>
</dbReference>
<dbReference type="InterPro" id="IPR017853">
    <property type="entry name" value="GH"/>
</dbReference>
<evidence type="ECO:0000313" key="6">
    <source>
        <dbReference type="EMBL" id="CAN98252.1"/>
    </source>
</evidence>
<keyword evidence="1 3" id="KW-0378">Hydrolase</keyword>
<dbReference type="EC" id="3.2.1.78" evidence="6"/>
<feature type="compositionally biased region" description="Gly residues" evidence="4">
    <location>
        <begin position="103"/>
        <end position="118"/>
    </location>
</feature>
<dbReference type="eggNOG" id="COG2730">
    <property type="taxonomic scope" value="Bacteria"/>
</dbReference>
<evidence type="ECO:0000256" key="1">
    <source>
        <dbReference type="ARBA" id="ARBA00022801"/>
    </source>
</evidence>
<dbReference type="STRING" id="448385.sce8082"/>
<feature type="domain" description="Glycoside hydrolase family 5" evidence="5">
    <location>
        <begin position="161"/>
        <end position="372"/>
    </location>
</feature>
<feature type="region of interest" description="Disordered" evidence="4">
    <location>
        <begin position="26"/>
        <end position="120"/>
    </location>
</feature>
<evidence type="ECO:0000256" key="2">
    <source>
        <dbReference type="ARBA" id="ARBA00023295"/>
    </source>
</evidence>
<comment type="similarity">
    <text evidence="3">Belongs to the glycosyl hydrolase 5 (cellulase A) family.</text>
</comment>
<dbReference type="HOGENOM" id="CLU_018488_2_1_7"/>
<proteinExistence type="inferred from homology"/>
<dbReference type="AlphaFoldDB" id="A9FHV1"/>
<dbReference type="EMBL" id="AM746676">
    <property type="protein sequence ID" value="CAN98252.1"/>
    <property type="molecule type" value="Genomic_DNA"/>
</dbReference>
<dbReference type="OrthoDB" id="220114at2"/>
<name>A9FHV1_SORC5</name>
<feature type="compositionally biased region" description="Gly residues" evidence="4">
    <location>
        <begin position="69"/>
        <end position="78"/>
    </location>
</feature>
<evidence type="ECO:0000256" key="4">
    <source>
        <dbReference type="SAM" id="MobiDB-lite"/>
    </source>
</evidence>
<evidence type="ECO:0000259" key="5">
    <source>
        <dbReference type="Pfam" id="PF00150"/>
    </source>
</evidence>
<dbReference type="InterPro" id="IPR001547">
    <property type="entry name" value="Glyco_hydro_5"/>
</dbReference>
<sequence length="426" mass="43150">MRVLHGSVAGWTGAALMALGLSAGCGDDSDDPQGSGQETTGAGGGASGAGGGAAGATSGADGTTSSGGATSGAGGAASGSGASSSSGATSGAGGAASSSGATSGAGGATSGAGAGGGDQESTGFSVRGRFLYDRCGEKVLLRGVNEMVVWLSSGPDGLPEFAEIAKTGANAVRIVWLATESAAGLDQAITNALAQKLIPIVELHDATGKWDLLPSLVDYWTRADVVAVIKKHEQSLLVNIGNEVGDQVDNAAWEAGYKQAITRMRGAGITVPLVIDASKWGQNIDQLQAVGPALVKHDPNILLSVHMWWTDGSAATITRELQESVALNLPLMVGEFAQHAVYECGKHPFDYKALLARSVELEVGWLAWSWGAVKNSDCQSDGPFDMTTNGTFAGLTGWGREVAVTDPNSIQNTSVRPRSIETGSCR</sequence>
<organism evidence="6 7">
    <name type="scientific">Sorangium cellulosum (strain So ce56)</name>
    <name type="common">Polyangium cellulosum (strain So ce56)</name>
    <dbReference type="NCBI Taxonomy" id="448385"/>
    <lineage>
        <taxon>Bacteria</taxon>
        <taxon>Pseudomonadati</taxon>
        <taxon>Myxococcota</taxon>
        <taxon>Polyangia</taxon>
        <taxon>Polyangiales</taxon>
        <taxon>Polyangiaceae</taxon>
        <taxon>Sorangium</taxon>
    </lineage>
</organism>
<evidence type="ECO:0000256" key="3">
    <source>
        <dbReference type="RuleBase" id="RU361153"/>
    </source>
</evidence>
<gene>
    <name evidence="6" type="primary">manB</name>
    <name evidence="6" type="ordered locus">sce8082</name>
</gene>
<dbReference type="Proteomes" id="UP000002139">
    <property type="component" value="Chromosome"/>
</dbReference>
<feature type="compositionally biased region" description="Gly residues" evidence="4">
    <location>
        <begin position="41"/>
        <end position="54"/>
    </location>
</feature>
<dbReference type="GO" id="GO:0000272">
    <property type="term" value="P:polysaccharide catabolic process"/>
    <property type="evidence" value="ECO:0007669"/>
    <property type="project" value="InterPro"/>
</dbReference>
<keyword evidence="7" id="KW-1185">Reference proteome</keyword>
<dbReference type="Pfam" id="PF00150">
    <property type="entry name" value="Cellulase"/>
    <property type="match status" value="1"/>
</dbReference>
<keyword evidence="2 3" id="KW-0326">Glycosidase</keyword>
<dbReference type="BioCyc" id="SCEL448385:SCE_RS41395-MONOMER"/>
<dbReference type="SUPFAM" id="SSF51445">
    <property type="entry name" value="(Trans)glycosidases"/>
    <property type="match status" value="1"/>
</dbReference>